<protein>
    <submittedName>
        <fullName evidence="1">Uncharacterized protein</fullName>
    </submittedName>
</protein>
<name>N9CN48_ACIJO</name>
<dbReference type="EMBL" id="APPZ01000007">
    <property type="protein sequence ID" value="ENV71934.1"/>
    <property type="molecule type" value="Genomic_DNA"/>
</dbReference>
<dbReference type="PATRIC" id="fig|1217662.4.peg.1344"/>
<reference evidence="1 2" key="1">
    <citation type="submission" date="2013-02" db="EMBL/GenBank/DDBJ databases">
        <title>The Genome Sequence of Acinetobacter johnsonii ANC 3681.</title>
        <authorList>
            <consortium name="The Broad Institute Genome Sequencing Platform"/>
            <consortium name="The Broad Institute Genome Sequencing Center for Infectious Disease"/>
            <person name="Cerqueira G."/>
            <person name="Feldgarden M."/>
            <person name="Courvalin P."/>
            <person name="Perichon B."/>
            <person name="Grillot-Courvalin C."/>
            <person name="Clermont D."/>
            <person name="Rocha E."/>
            <person name="Yoon E.-J."/>
            <person name="Nemec A."/>
            <person name="Walker B."/>
            <person name="Young S.K."/>
            <person name="Zeng Q."/>
            <person name="Gargeya S."/>
            <person name="Fitzgerald M."/>
            <person name="Haas B."/>
            <person name="Abouelleil A."/>
            <person name="Alvarado L."/>
            <person name="Arachchi H.M."/>
            <person name="Berlin A.M."/>
            <person name="Chapman S.B."/>
            <person name="Dewar J."/>
            <person name="Goldberg J."/>
            <person name="Griggs A."/>
            <person name="Gujja S."/>
            <person name="Hansen M."/>
            <person name="Howarth C."/>
            <person name="Imamovic A."/>
            <person name="Larimer J."/>
            <person name="McCowan C."/>
            <person name="Murphy C."/>
            <person name="Neiman D."/>
            <person name="Pearson M."/>
            <person name="Priest M."/>
            <person name="Roberts A."/>
            <person name="Saif S."/>
            <person name="Shea T."/>
            <person name="Sisk P."/>
            <person name="Sykes S."/>
            <person name="Wortman J."/>
            <person name="Nusbaum C."/>
            <person name="Birren B."/>
        </authorList>
    </citation>
    <scope>NUCLEOTIDE SEQUENCE [LARGE SCALE GENOMIC DNA]</scope>
    <source>
        <strain evidence="1 2">ANC 3681</strain>
    </source>
</reference>
<sequence length="216" mass="24542">MGEITPKYRETNLQNIFAVNLAQKINPSVSLTEVPILNNPLPLGNCYWNSEYYSINNGGAVKFGWLMLLWPGVCIEAVHHAIWESPEGELIDVTTHPVGLKAKHSLFLLDDSLDIDIDKTPCIHNHFYILNSKVKFDEFEKLYSIKTSLMSEMSDKLWQSGYRCEYQRLSAQGRDDDITLSPSVNACIQSISLLLAKKDELDILLGQQIKRLNRNS</sequence>
<proteinExistence type="predicted"/>
<comment type="caution">
    <text evidence="1">The sequence shown here is derived from an EMBL/GenBank/DDBJ whole genome shotgun (WGS) entry which is preliminary data.</text>
</comment>
<dbReference type="Proteomes" id="UP000018444">
    <property type="component" value="Unassembled WGS sequence"/>
</dbReference>
<dbReference type="GeneID" id="56338578"/>
<evidence type="ECO:0000313" key="1">
    <source>
        <dbReference type="EMBL" id="ENV71934.1"/>
    </source>
</evidence>
<dbReference type="HOGENOM" id="CLU_107977_0_0_6"/>
<organism evidence="1 2">
    <name type="scientific">Acinetobacter johnsonii ANC 3681</name>
    <dbReference type="NCBI Taxonomy" id="1217662"/>
    <lineage>
        <taxon>Bacteria</taxon>
        <taxon>Pseudomonadati</taxon>
        <taxon>Pseudomonadota</taxon>
        <taxon>Gammaproteobacteria</taxon>
        <taxon>Moraxellales</taxon>
        <taxon>Moraxellaceae</taxon>
        <taxon>Acinetobacter</taxon>
    </lineage>
</organism>
<evidence type="ECO:0000313" key="2">
    <source>
        <dbReference type="Proteomes" id="UP000018444"/>
    </source>
</evidence>
<accession>N9CN48</accession>
<dbReference type="RefSeq" id="WP_004980523.1">
    <property type="nucleotide sequence ID" value="NZ_KB849705.1"/>
</dbReference>
<dbReference type="AlphaFoldDB" id="N9CN48"/>
<gene>
    <name evidence="1" type="ORF">F946_01390</name>
</gene>